<dbReference type="CDD" id="cd19097">
    <property type="entry name" value="AKR_unchar"/>
    <property type="match status" value="1"/>
</dbReference>
<dbReference type="PRINTS" id="PR00069">
    <property type="entry name" value="ALDKETRDTASE"/>
</dbReference>
<proteinExistence type="predicted"/>
<dbReference type="InterPro" id="IPR023210">
    <property type="entry name" value="NADP_OxRdtase_dom"/>
</dbReference>
<accession>A0A127JQ88</accession>
<reference evidence="2 3" key="1">
    <citation type="journal article" date="2014" name="Int. J. Syst. Evol. Microbiol.">
        <title>Ramlibacter solisilvae sp. nov., isolated from forest soil, and emended description of the genus Ramlibacter.</title>
        <authorList>
            <person name="Lee H.J."/>
            <person name="Lee S.H."/>
            <person name="Lee S.S."/>
            <person name="Lee J.S."/>
            <person name="Kim Y."/>
            <person name="Kim S.C."/>
            <person name="Jeon C.O."/>
        </authorList>
    </citation>
    <scope>NUCLEOTIDE SEQUENCE [LARGE SCALE GENOMIC DNA]</scope>
    <source>
        <strain evidence="2 3">5-10</strain>
    </source>
</reference>
<name>A0A127JQ88_9BURK</name>
<organism evidence="2 3">
    <name type="scientific">Ramlibacter tataouinensis</name>
    <dbReference type="NCBI Taxonomy" id="94132"/>
    <lineage>
        <taxon>Bacteria</taxon>
        <taxon>Pseudomonadati</taxon>
        <taxon>Pseudomonadota</taxon>
        <taxon>Betaproteobacteria</taxon>
        <taxon>Burkholderiales</taxon>
        <taxon>Comamonadaceae</taxon>
        <taxon>Ramlibacter</taxon>
    </lineage>
</organism>
<evidence type="ECO:0000259" key="1">
    <source>
        <dbReference type="Pfam" id="PF00248"/>
    </source>
</evidence>
<dbReference type="InterPro" id="IPR036812">
    <property type="entry name" value="NAD(P)_OxRdtase_dom_sf"/>
</dbReference>
<dbReference type="Pfam" id="PF00248">
    <property type="entry name" value="Aldo_ket_red"/>
    <property type="match status" value="1"/>
</dbReference>
<sequence length="295" mass="31955">MQQLVLGTAQFGLDYGVTNARGRVPETETAQLLDQAWAGGVRLLDTARAYGDSEQVLGSLLPATGRAWRVITKTLPLRSGQVDRAGVAAVDAAFAESLQRLGQSQVDALLVHQAQDLLVPGGDALYAWMREQKQRGLARRIGASVYDGQEIAALLDRFELDVVQLPSNIADQRLLQDGSAQRLHAAGVEIHVRSLFLQGVLLAPAAFAADRFGAQAAWLVDFHRECVQRGVTPQQACLGYFRHHAQFSAAVVGVSHPGELGELLAAWDGAPSMDWSGWAVDNTAFTDPRLWKPRS</sequence>
<dbReference type="RefSeq" id="WP_061496160.1">
    <property type="nucleotide sequence ID" value="NZ_CP010951.1"/>
</dbReference>
<dbReference type="Proteomes" id="UP000070433">
    <property type="component" value="Chromosome"/>
</dbReference>
<dbReference type="PANTHER" id="PTHR42686:SF1">
    <property type="entry name" value="GH17980P-RELATED"/>
    <property type="match status" value="1"/>
</dbReference>
<dbReference type="InterPro" id="IPR020471">
    <property type="entry name" value="AKR"/>
</dbReference>
<feature type="domain" description="NADP-dependent oxidoreductase" evidence="1">
    <location>
        <begin position="4"/>
        <end position="267"/>
    </location>
</feature>
<evidence type="ECO:0000313" key="2">
    <source>
        <dbReference type="EMBL" id="AMO22085.1"/>
    </source>
</evidence>
<dbReference type="AlphaFoldDB" id="A0A127JQ88"/>
<dbReference type="GO" id="GO:0016491">
    <property type="term" value="F:oxidoreductase activity"/>
    <property type="evidence" value="ECO:0007669"/>
    <property type="project" value="InterPro"/>
</dbReference>
<dbReference type="SUPFAM" id="SSF51430">
    <property type="entry name" value="NAD(P)-linked oxidoreductase"/>
    <property type="match status" value="1"/>
</dbReference>
<protein>
    <recommendedName>
        <fullName evidence="1">NADP-dependent oxidoreductase domain-containing protein</fullName>
    </recommendedName>
</protein>
<dbReference type="EMBL" id="CP010951">
    <property type="protein sequence ID" value="AMO22085.1"/>
    <property type="molecule type" value="Genomic_DNA"/>
</dbReference>
<dbReference type="Gene3D" id="3.20.20.100">
    <property type="entry name" value="NADP-dependent oxidoreductase domain"/>
    <property type="match status" value="1"/>
</dbReference>
<keyword evidence="3" id="KW-1185">Reference proteome</keyword>
<dbReference type="PANTHER" id="PTHR42686">
    <property type="entry name" value="GH17980P-RELATED"/>
    <property type="match status" value="1"/>
</dbReference>
<dbReference type="GO" id="GO:0005829">
    <property type="term" value="C:cytosol"/>
    <property type="evidence" value="ECO:0007669"/>
    <property type="project" value="TreeGrafter"/>
</dbReference>
<evidence type="ECO:0000313" key="3">
    <source>
        <dbReference type="Proteomes" id="UP000070433"/>
    </source>
</evidence>
<gene>
    <name evidence="2" type="ORF">UC35_03315</name>
</gene>
<dbReference type="PATRIC" id="fig|94132.3.peg.667"/>
<dbReference type="OrthoDB" id="9773828at2"/>